<organism evidence="9 10">
    <name type="scientific">Strongylocentrotus purpuratus</name>
    <name type="common">Purple sea urchin</name>
    <dbReference type="NCBI Taxonomy" id="7668"/>
    <lineage>
        <taxon>Eukaryota</taxon>
        <taxon>Metazoa</taxon>
        <taxon>Echinodermata</taxon>
        <taxon>Eleutherozoa</taxon>
        <taxon>Echinozoa</taxon>
        <taxon>Echinoidea</taxon>
        <taxon>Euechinoidea</taxon>
        <taxon>Echinacea</taxon>
        <taxon>Camarodonta</taxon>
        <taxon>Echinidea</taxon>
        <taxon>Strongylocentrotidae</taxon>
        <taxon>Strongylocentrotus</taxon>
    </lineage>
</organism>
<name>A0A7M7N952_STRPU</name>
<dbReference type="GO" id="GO:0005789">
    <property type="term" value="C:endoplasmic reticulum membrane"/>
    <property type="evidence" value="ECO:0007669"/>
    <property type="project" value="UniProtKB-SubCell"/>
</dbReference>
<keyword evidence="7 8" id="KW-0472">Membrane</keyword>
<feature type="transmembrane region" description="Helical" evidence="8">
    <location>
        <begin position="52"/>
        <end position="73"/>
    </location>
</feature>
<dbReference type="CTD" id="29100"/>
<dbReference type="AlphaFoldDB" id="A0A7M7N952"/>
<evidence type="ECO:0000256" key="4">
    <source>
        <dbReference type="ARBA" id="ARBA00022692"/>
    </source>
</evidence>
<dbReference type="PANTHER" id="PTHR13505:SF7">
    <property type="entry name" value="TRANSMEMBRANE PROTEIN 208"/>
    <property type="match status" value="1"/>
</dbReference>
<keyword evidence="5" id="KW-0256">Endoplasmic reticulum</keyword>
<keyword evidence="10" id="KW-1185">Reference proteome</keyword>
<evidence type="ECO:0000313" key="10">
    <source>
        <dbReference type="Proteomes" id="UP000007110"/>
    </source>
</evidence>
<feature type="transmembrane region" description="Helical" evidence="8">
    <location>
        <begin position="107"/>
        <end position="131"/>
    </location>
</feature>
<sequence>MPAPPKGKVGTKGQKQIVVENAETLSYYRNIMVGASLLYIVIRLLWKLDTFTWWNWLVLAFATAVYFGCYHFMTIMAKPSYSETGALLDGGCDLNMLSGMGEHIKDIILVTAIVQVLGIFSEYFWILWFVIPGRAFYLLWVNILSPWFFAPPPEVDEKKQKKMERKQNRRF</sequence>
<dbReference type="PANTHER" id="PTHR13505">
    <property type="entry name" value="TRANSMEMBRANE PROTEIN 208"/>
    <property type="match status" value="1"/>
</dbReference>
<evidence type="ECO:0000256" key="3">
    <source>
        <dbReference type="ARBA" id="ARBA00015033"/>
    </source>
</evidence>
<protein>
    <recommendedName>
        <fullName evidence="3">Transmembrane protein 208</fullName>
    </recommendedName>
</protein>
<feature type="transmembrane region" description="Helical" evidence="8">
    <location>
        <begin position="27"/>
        <end position="46"/>
    </location>
</feature>
<dbReference type="FunCoup" id="A0A7M7N952">
    <property type="interactions" value="699"/>
</dbReference>
<comment type="similarity">
    <text evidence="2">Belongs to the TMEM208 family.</text>
</comment>
<dbReference type="InterPro" id="IPR008506">
    <property type="entry name" value="SND2/TMEM208"/>
</dbReference>
<accession>A0A7M7N952</accession>
<evidence type="ECO:0000256" key="2">
    <source>
        <dbReference type="ARBA" id="ARBA00009950"/>
    </source>
</evidence>
<reference evidence="9" key="2">
    <citation type="submission" date="2021-01" db="UniProtKB">
        <authorList>
            <consortium name="EnsemblMetazoa"/>
        </authorList>
    </citation>
    <scope>IDENTIFICATION</scope>
</reference>
<dbReference type="KEGG" id="spu:105443192"/>
<dbReference type="GO" id="GO:0005773">
    <property type="term" value="C:vacuole"/>
    <property type="evidence" value="ECO:0007669"/>
    <property type="project" value="GOC"/>
</dbReference>
<dbReference type="Proteomes" id="UP000007110">
    <property type="component" value="Unassembled WGS sequence"/>
</dbReference>
<dbReference type="OMA" id="PIRAGWM"/>
<evidence type="ECO:0000256" key="6">
    <source>
        <dbReference type="ARBA" id="ARBA00022989"/>
    </source>
</evidence>
<proteinExistence type="inferred from homology"/>
<evidence type="ECO:0000313" key="9">
    <source>
        <dbReference type="EnsemblMetazoa" id="XP_030831848"/>
    </source>
</evidence>
<evidence type="ECO:0000256" key="7">
    <source>
        <dbReference type="ARBA" id="ARBA00023136"/>
    </source>
</evidence>
<keyword evidence="6 8" id="KW-1133">Transmembrane helix</keyword>
<dbReference type="GeneID" id="105443192"/>
<evidence type="ECO:0000256" key="1">
    <source>
        <dbReference type="ARBA" id="ARBA00004477"/>
    </source>
</evidence>
<dbReference type="Pfam" id="PF05620">
    <property type="entry name" value="TMEM208_SND2"/>
    <property type="match status" value="1"/>
</dbReference>
<dbReference type="RefSeq" id="XP_030831848.1">
    <property type="nucleotide sequence ID" value="XM_030975988.1"/>
</dbReference>
<evidence type="ECO:0000256" key="8">
    <source>
        <dbReference type="SAM" id="Phobius"/>
    </source>
</evidence>
<keyword evidence="4 8" id="KW-0812">Transmembrane</keyword>
<dbReference type="OrthoDB" id="10012212at2759"/>
<comment type="subcellular location">
    <subcellularLocation>
        <location evidence="1">Endoplasmic reticulum membrane</location>
        <topology evidence="1">Multi-pass membrane protein</topology>
    </subcellularLocation>
</comment>
<evidence type="ECO:0000256" key="5">
    <source>
        <dbReference type="ARBA" id="ARBA00022824"/>
    </source>
</evidence>
<dbReference type="EnsemblMetazoa" id="XM_030975988">
    <property type="protein sequence ID" value="XP_030831848"/>
    <property type="gene ID" value="LOC105443192"/>
</dbReference>
<dbReference type="InParanoid" id="A0A7M7N952"/>
<dbReference type="GO" id="GO:0006624">
    <property type="term" value="P:vacuolar protein processing"/>
    <property type="evidence" value="ECO:0000318"/>
    <property type="project" value="GO_Central"/>
</dbReference>
<reference evidence="10" key="1">
    <citation type="submission" date="2015-02" db="EMBL/GenBank/DDBJ databases">
        <title>Genome sequencing for Strongylocentrotus purpuratus.</title>
        <authorList>
            <person name="Murali S."/>
            <person name="Liu Y."/>
            <person name="Vee V."/>
            <person name="English A."/>
            <person name="Wang M."/>
            <person name="Skinner E."/>
            <person name="Han Y."/>
            <person name="Muzny D.M."/>
            <person name="Worley K.C."/>
            <person name="Gibbs R.A."/>
        </authorList>
    </citation>
    <scope>NUCLEOTIDE SEQUENCE</scope>
</reference>